<gene>
    <name evidence="2" type="ORF">IW256_002475</name>
</gene>
<evidence type="ECO:0000313" key="3">
    <source>
        <dbReference type="Proteomes" id="UP000614047"/>
    </source>
</evidence>
<evidence type="ECO:0008006" key="4">
    <source>
        <dbReference type="Google" id="ProtNLM"/>
    </source>
</evidence>
<keyword evidence="3" id="KW-1185">Reference proteome</keyword>
<organism evidence="2 3">
    <name type="scientific">Actinomadura viridis</name>
    <dbReference type="NCBI Taxonomy" id="58110"/>
    <lineage>
        <taxon>Bacteria</taxon>
        <taxon>Bacillati</taxon>
        <taxon>Actinomycetota</taxon>
        <taxon>Actinomycetes</taxon>
        <taxon>Streptosporangiales</taxon>
        <taxon>Thermomonosporaceae</taxon>
        <taxon>Actinomadura</taxon>
    </lineage>
</organism>
<dbReference type="Pfam" id="PF11392">
    <property type="entry name" value="AllH"/>
    <property type="match status" value="1"/>
</dbReference>
<protein>
    <recommendedName>
        <fullName evidence="4">DUF2877 domain-containing protein</fullName>
    </recommendedName>
</protein>
<dbReference type="AlphaFoldDB" id="A0A931DHL0"/>
<proteinExistence type="predicted"/>
<dbReference type="InterPro" id="IPR021530">
    <property type="entry name" value="AllH-like"/>
</dbReference>
<feature type="region of interest" description="Disordered" evidence="1">
    <location>
        <begin position="1"/>
        <end position="23"/>
    </location>
</feature>
<evidence type="ECO:0000313" key="2">
    <source>
        <dbReference type="EMBL" id="MBG6088362.1"/>
    </source>
</evidence>
<comment type="caution">
    <text evidence="2">The sequence shown here is derived from an EMBL/GenBank/DDBJ whole genome shotgun (WGS) entry which is preliminary data.</text>
</comment>
<dbReference type="EMBL" id="JADOUA010000001">
    <property type="protein sequence ID" value="MBG6088362.1"/>
    <property type="molecule type" value="Genomic_DNA"/>
</dbReference>
<accession>A0A931DHL0</accession>
<dbReference type="RefSeq" id="WP_307828865.1">
    <property type="nucleotide sequence ID" value="NZ_BAABES010000020.1"/>
</dbReference>
<dbReference type="Proteomes" id="UP000614047">
    <property type="component" value="Unassembled WGS sequence"/>
</dbReference>
<evidence type="ECO:0000256" key="1">
    <source>
        <dbReference type="SAM" id="MobiDB-lite"/>
    </source>
</evidence>
<reference evidence="2" key="1">
    <citation type="submission" date="2020-11" db="EMBL/GenBank/DDBJ databases">
        <title>Sequencing the genomes of 1000 actinobacteria strains.</title>
        <authorList>
            <person name="Klenk H.-P."/>
        </authorList>
    </citation>
    <scope>NUCLEOTIDE SEQUENCE</scope>
    <source>
        <strain evidence="2">DSM 43175</strain>
    </source>
</reference>
<name>A0A931DHL0_9ACTN</name>
<sequence>MTALVRDPIPLAPRPGRRPPAAGAASLALRPVLDRPRRPARVIAAFPSAVYLELRGDTEPRVVAVVSSDAVRLPNAVVVVAARRERPFRAVREGGEAWVGDGRVETDGLETRVRRWWDPSPALGTVTPATLARGVRDLEAALNEAGDAARCGLAGHPDPLLLADRCAAGDLAGAVEAAERIVGLGPGLTPSGDDILAGLLIALRLLGGAACPGGRAAWLADWLGAAVTADAGTRTTALAATLLHCAASGGAGAEVAAVLRAVAGHEPAGPAVRRLLAAGHTSGADLATGVHAGCRAALALGASAGRVRKVSA</sequence>